<feature type="domain" description="DED" evidence="5">
    <location>
        <begin position="8"/>
        <end position="86"/>
    </location>
</feature>
<dbReference type="SMART" id="SM00031">
    <property type="entry name" value="DED"/>
    <property type="match status" value="2"/>
</dbReference>
<dbReference type="PANTHER" id="PTHR48169:SF7">
    <property type="entry name" value="CASPASE 10"/>
    <property type="match status" value="1"/>
</dbReference>
<dbReference type="AlphaFoldDB" id="A0A0K8S3W1"/>
<dbReference type="GO" id="GO:0006915">
    <property type="term" value="P:apoptotic process"/>
    <property type="evidence" value="ECO:0007669"/>
    <property type="project" value="UniProtKB-KW"/>
</dbReference>
<reference evidence="8" key="1">
    <citation type="journal article" date="2015" name="Toxicon">
        <title>The transcriptomic and proteomic basis for the evolution of a novel venom phenotype within the Timber Rattlesnake (Crotalus horridus).</title>
        <authorList>
            <person name="Rokyta D.R."/>
            <person name="Wray K.P."/>
            <person name="McGivern J.J."/>
            <person name="Margres M.J."/>
        </authorList>
    </citation>
    <scope>NUCLEOTIDE SEQUENCE</scope>
    <source>
        <strain evidence="8">Type B</strain>
        <tissue evidence="8">Venom gland</tissue>
    </source>
</reference>
<dbReference type="InterPro" id="IPR002138">
    <property type="entry name" value="Pept_C14_p10"/>
</dbReference>
<organism evidence="8">
    <name type="scientific">Crotalus horridus</name>
    <name type="common">Timber rattlesnake</name>
    <dbReference type="NCBI Taxonomy" id="35024"/>
    <lineage>
        <taxon>Eukaryota</taxon>
        <taxon>Metazoa</taxon>
        <taxon>Chordata</taxon>
        <taxon>Craniata</taxon>
        <taxon>Vertebrata</taxon>
        <taxon>Euteleostomi</taxon>
        <taxon>Lepidosauria</taxon>
        <taxon>Squamata</taxon>
        <taxon>Bifurcata</taxon>
        <taxon>Unidentata</taxon>
        <taxon>Episquamata</taxon>
        <taxon>Toxicofera</taxon>
        <taxon>Serpentes</taxon>
        <taxon>Colubroidea</taxon>
        <taxon>Viperidae</taxon>
        <taxon>Crotalinae</taxon>
        <taxon>Crotalus</taxon>
    </lineage>
</organism>
<dbReference type="GO" id="GO:0004197">
    <property type="term" value="F:cysteine-type endopeptidase activity"/>
    <property type="evidence" value="ECO:0007669"/>
    <property type="project" value="InterPro"/>
</dbReference>
<dbReference type="InterPro" id="IPR001309">
    <property type="entry name" value="Pept_C14_p20"/>
</dbReference>
<dbReference type="PANTHER" id="PTHR48169">
    <property type="entry name" value="DED DOMAIN-CONTAINING PROTEIN"/>
    <property type="match status" value="1"/>
</dbReference>
<keyword evidence="3" id="KW-0677">Repeat</keyword>
<dbReference type="GO" id="GO:0006508">
    <property type="term" value="P:proteolysis"/>
    <property type="evidence" value="ECO:0007669"/>
    <property type="project" value="InterPro"/>
</dbReference>
<dbReference type="GO" id="GO:0051604">
    <property type="term" value="P:protein maturation"/>
    <property type="evidence" value="ECO:0007669"/>
    <property type="project" value="UniProtKB-ARBA"/>
</dbReference>
<evidence type="ECO:0000256" key="4">
    <source>
        <dbReference type="RuleBase" id="RU003971"/>
    </source>
</evidence>
<dbReference type="InterPro" id="IPR033139">
    <property type="entry name" value="Caspase_cys_AS"/>
</dbReference>
<dbReference type="SMART" id="SM00115">
    <property type="entry name" value="CASc"/>
    <property type="match status" value="1"/>
</dbReference>
<dbReference type="PROSITE" id="PS50207">
    <property type="entry name" value="CASPASE_P10"/>
    <property type="match status" value="1"/>
</dbReference>
<dbReference type="InterPro" id="IPR011029">
    <property type="entry name" value="DEATH-like_dom_sf"/>
</dbReference>
<dbReference type="PROSITE" id="PS01122">
    <property type="entry name" value="CASPASE_CYS"/>
    <property type="match status" value="1"/>
</dbReference>
<dbReference type="SUPFAM" id="SSF52129">
    <property type="entry name" value="Caspase-like"/>
    <property type="match status" value="1"/>
</dbReference>
<evidence type="ECO:0008006" key="9">
    <source>
        <dbReference type="Google" id="ProtNLM"/>
    </source>
</evidence>
<dbReference type="Pfam" id="PF01335">
    <property type="entry name" value="DED"/>
    <property type="match status" value="2"/>
</dbReference>
<evidence type="ECO:0000256" key="2">
    <source>
        <dbReference type="ARBA" id="ARBA00022703"/>
    </source>
</evidence>
<dbReference type="InterPro" id="IPR029030">
    <property type="entry name" value="Caspase-like_dom_sf"/>
</dbReference>
<dbReference type="InterPro" id="IPR015917">
    <property type="entry name" value="Pept_C14A"/>
</dbReference>
<evidence type="ECO:0000313" key="8">
    <source>
        <dbReference type="EMBL" id="JAG47450.1"/>
    </source>
</evidence>
<keyword evidence="2" id="KW-0053">Apoptosis</keyword>
<evidence type="ECO:0000259" key="6">
    <source>
        <dbReference type="PROSITE" id="PS50207"/>
    </source>
</evidence>
<dbReference type="SUPFAM" id="SSF47986">
    <property type="entry name" value="DEATH domain"/>
    <property type="match status" value="2"/>
</dbReference>
<comment type="similarity">
    <text evidence="1 4">Belongs to the peptidase C14A family.</text>
</comment>
<dbReference type="CDD" id="cd00032">
    <property type="entry name" value="CASc"/>
    <property type="match status" value="1"/>
</dbReference>
<dbReference type="FunFam" id="3.40.50.1460:FF:000014">
    <property type="entry name" value="Caspase 10, apoptosis-related cysteine peptidase"/>
    <property type="match status" value="1"/>
</dbReference>
<dbReference type="Gene3D" id="3.40.50.1460">
    <property type="match status" value="1"/>
</dbReference>
<feature type="domain" description="Caspase family p20" evidence="7">
    <location>
        <begin position="278"/>
        <end position="402"/>
    </location>
</feature>
<accession>A0A0K8S3W1</accession>
<dbReference type="GO" id="GO:0005737">
    <property type="term" value="C:cytoplasm"/>
    <property type="evidence" value="ECO:0007669"/>
    <property type="project" value="UniProtKB-ARBA"/>
</dbReference>
<feature type="domain" description="DED" evidence="5">
    <location>
        <begin position="103"/>
        <end position="184"/>
    </location>
</feature>
<protein>
    <recommendedName>
        <fullName evidence="9">Caspase-10-like protein</fullName>
    </recommendedName>
</protein>
<dbReference type="EMBL" id="GBKD01000168">
    <property type="protein sequence ID" value="JAG47450.1"/>
    <property type="molecule type" value="Transcribed_RNA"/>
</dbReference>
<proteinExistence type="inferred from homology"/>
<dbReference type="PROSITE" id="PS50168">
    <property type="entry name" value="DED"/>
    <property type="match status" value="2"/>
</dbReference>
<feature type="domain" description="Caspase family p10" evidence="6">
    <location>
        <begin position="430"/>
        <end position="517"/>
    </location>
</feature>
<dbReference type="InterPro" id="IPR001875">
    <property type="entry name" value="DED_dom"/>
</dbReference>
<dbReference type="FunFam" id="1.10.533.10:FF:000038">
    <property type="entry name" value="Caspase 10"/>
    <property type="match status" value="1"/>
</dbReference>
<dbReference type="Pfam" id="PF00656">
    <property type="entry name" value="Peptidase_C14"/>
    <property type="match status" value="1"/>
</dbReference>
<evidence type="ECO:0000256" key="1">
    <source>
        <dbReference type="ARBA" id="ARBA00010134"/>
    </source>
</evidence>
<evidence type="ECO:0000259" key="7">
    <source>
        <dbReference type="PROSITE" id="PS50208"/>
    </source>
</evidence>
<dbReference type="GO" id="GO:0042981">
    <property type="term" value="P:regulation of apoptotic process"/>
    <property type="evidence" value="ECO:0007669"/>
    <property type="project" value="InterPro"/>
</dbReference>
<dbReference type="PROSITE" id="PS50208">
    <property type="entry name" value="CASPASE_P20"/>
    <property type="match status" value="1"/>
</dbReference>
<dbReference type="PRINTS" id="PR00376">
    <property type="entry name" value="IL1BCENZYME"/>
</dbReference>
<dbReference type="FunFam" id="1.10.533.10:FF:000016">
    <property type="entry name" value="CASP8 and FADD-like apoptosis regulator"/>
    <property type="match status" value="1"/>
</dbReference>
<dbReference type="Gene3D" id="1.10.533.10">
    <property type="entry name" value="Death Domain, Fas"/>
    <property type="match status" value="2"/>
</dbReference>
<name>A0A0K8S3W1_CROHD</name>
<sequence>MADNENVIFRQQLLSIDENLGKEDVEDLKFLCSDFISLKKLETVKSAQDIFQFLINEDLINKDDTFLIAELLYIIRCNFLLQKLDYTKEIVQEELPNRGKVSGYRQLLYEIAEELTKDNVKDAAFLLKAAFPKKQPIMSALELLTSLEKKDLLQESDLSVLEYICQKTAPHLLRKIEIYKQIKVPHQENKETAPSSVCAFNMPVSGNTSLQDIVPPKNHEHLYNEMFGSLEEHVGIVYSLAENPDLKAEPVLNFLGQGLQQTVRKTDTLNQYKMDGQYRGYCLIINNVNFEGNLRKRKGSEKDAMELKRVFTWLGFKVKKYDDQTSTEIGKLLQFWQFSEDWKDSDCLVCCILSHGKSGKVFGTDECLIPIRTITSYFKANNCPLLAQKPKLFFIQACQGEKSQQPVFLQDDGSFEPDAQSSGFVSSQHLTSSIPDEADFLLGMATVDGYLSFRHVHEGTWYIQALCSKLQLLVPRGEDILSILTEVNEEVSKRADAQQERKQMPQPAYTLRKKLIFPVPKDPFAPSEQSSDMQ</sequence>
<evidence type="ECO:0000259" key="5">
    <source>
        <dbReference type="PROSITE" id="PS50168"/>
    </source>
</evidence>
<evidence type="ECO:0000256" key="3">
    <source>
        <dbReference type="ARBA" id="ARBA00022737"/>
    </source>
</evidence>
<dbReference type="InterPro" id="IPR011600">
    <property type="entry name" value="Pept_C14_caspase"/>
</dbReference>